<dbReference type="Gene3D" id="3.40.50.620">
    <property type="entry name" value="HUPs"/>
    <property type="match status" value="2"/>
</dbReference>
<keyword evidence="2" id="KW-0547">Nucleotide-binding</keyword>
<feature type="domain" description="UspA" evidence="4">
    <location>
        <begin position="10"/>
        <end position="152"/>
    </location>
</feature>
<dbReference type="SUPFAM" id="SSF52402">
    <property type="entry name" value="Adenine nucleotide alpha hydrolases-like"/>
    <property type="match status" value="2"/>
</dbReference>
<dbReference type="GO" id="GO:0005524">
    <property type="term" value="F:ATP binding"/>
    <property type="evidence" value="ECO:0007669"/>
    <property type="project" value="UniProtKB-KW"/>
</dbReference>
<dbReference type="PANTHER" id="PTHR46268">
    <property type="entry name" value="STRESS RESPONSE PROTEIN NHAX"/>
    <property type="match status" value="1"/>
</dbReference>
<dbReference type="GeneID" id="29701243"/>
<evidence type="ECO:0000256" key="3">
    <source>
        <dbReference type="ARBA" id="ARBA00022840"/>
    </source>
</evidence>
<dbReference type="PANTHER" id="PTHR46268:SF27">
    <property type="entry name" value="UNIVERSAL STRESS PROTEIN RV2623"/>
    <property type="match status" value="1"/>
</dbReference>
<comment type="similarity">
    <text evidence="1">Belongs to the universal stress protein A family.</text>
</comment>
<dbReference type="AlphaFoldDB" id="A0A653EF35"/>
<protein>
    <submittedName>
        <fullName evidence="5">Universal stress protein/MT2061</fullName>
    </submittedName>
</protein>
<evidence type="ECO:0000256" key="2">
    <source>
        <dbReference type="ARBA" id="ARBA00022741"/>
    </source>
</evidence>
<proteinExistence type="inferred from homology"/>
<sequence>MSSEITDPGIVVGVDGSTFSNAAARWAVREATMRNLAVTLVHAAAPVPGGSPLLEWSGDPIPDELMQQLDGSARRVLADTIKLVENITGDRRPRINSELTSLAPVPALVDLSTKADMVVVGSRGQGTVKRMLLGSVSTGLVHHAHCPVAVIHNDIPAPREGPVLVGIDGSPASERATAIAFEEASWRGAELVALHAWTDAEVPGTPSREWTGLTRTSWSTLQSEADETLAERLAGWRDRYPDVDVERVVVVNRPAQHLVERSESAQLVVVGSHGRGGFAGMLLGSVSTAVVHAVRTPVIVARGG</sequence>
<keyword evidence="3" id="KW-0067">ATP-binding</keyword>
<reference evidence="5" key="1">
    <citation type="submission" date="2019-05" db="EMBL/GenBank/DDBJ databases">
        <authorList>
            <person name="Naeem R."/>
            <person name="Antony C."/>
            <person name="Guan Q."/>
        </authorList>
    </citation>
    <scope>NUCLEOTIDE SEQUENCE</scope>
    <source>
        <strain evidence="5">3</strain>
    </source>
</reference>
<evidence type="ECO:0000259" key="4">
    <source>
        <dbReference type="Pfam" id="PF00582"/>
    </source>
</evidence>
<dbReference type="EMBL" id="LR589236">
    <property type="protein sequence ID" value="VTO96133.1"/>
    <property type="molecule type" value="Genomic_DNA"/>
</dbReference>
<feature type="domain" description="UspA" evidence="4">
    <location>
        <begin position="162"/>
        <end position="302"/>
    </location>
</feature>
<gene>
    <name evidence="5" type="ORF">BIN_B_00234</name>
</gene>
<dbReference type="InterPro" id="IPR006015">
    <property type="entry name" value="Universal_stress_UspA"/>
</dbReference>
<evidence type="ECO:0000313" key="5">
    <source>
        <dbReference type="EMBL" id="VTO96133.1"/>
    </source>
</evidence>
<dbReference type="PRINTS" id="PR01438">
    <property type="entry name" value="UNVRSLSTRESS"/>
</dbReference>
<dbReference type="Pfam" id="PF00582">
    <property type="entry name" value="Usp"/>
    <property type="match status" value="2"/>
</dbReference>
<dbReference type="CDD" id="cd23944">
    <property type="entry name" value="USP_Rv2623_repeat1"/>
    <property type="match status" value="1"/>
</dbReference>
<dbReference type="RefSeq" id="WP_023368151.1">
    <property type="nucleotide sequence ID" value="NZ_BLYZ01000002.1"/>
</dbReference>
<evidence type="ECO:0000256" key="1">
    <source>
        <dbReference type="ARBA" id="ARBA00008791"/>
    </source>
</evidence>
<accession>A0A653EF35</accession>
<dbReference type="InterPro" id="IPR006016">
    <property type="entry name" value="UspA"/>
</dbReference>
<organism evidence="5">
    <name type="scientific">Mycobacterium kansasii</name>
    <dbReference type="NCBI Taxonomy" id="1768"/>
    <lineage>
        <taxon>Bacteria</taxon>
        <taxon>Bacillati</taxon>
        <taxon>Actinomycetota</taxon>
        <taxon>Actinomycetes</taxon>
        <taxon>Mycobacteriales</taxon>
        <taxon>Mycobacteriaceae</taxon>
        <taxon>Mycobacterium</taxon>
    </lineage>
</organism>
<dbReference type="InterPro" id="IPR014729">
    <property type="entry name" value="Rossmann-like_a/b/a_fold"/>
</dbReference>
<name>A0A653EF35_MYCKA</name>